<dbReference type="SUPFAM" id="SSF52402">
    <property type="entry name" value="Adenine nucleotide alpha hydrolases-like"/>
    <property type="match status" value="1"/>
</dbReference>
<accession>A0ABV1KM68</accession>
<dbReference type="PRINTS" id="PR01438">
    <property type="entry name" value="UNVRSLSTRESS"/>
</dbReference>
<evidence type="ECO:0000313" key="4">
    <source>
        <dbReference type="Proteomes" id="UP001493487"/>
    </source>
</evidence>
<evidence type="ECO:0000256" key="1">
    <source>
        <dbReference type="ARBA" id="ARBA00008791"/>
    </source>
</evidence>
<dbReference type="RefSeq" id="WP_232182313.1">
    <property type="nucleotide sequence ID" value="NZ_JAIOAP010000001.1"/>
</dbReference>
<reference evidence="3 4" key="1">
    <citation type="journal article" date="2023" name="Genome Announc.">
        <title>Pan-Genome Analyses of the Genus Cohnella and Proposal of the Novel Species Cohnella silvisoli sp. nov., Isolated from Forest Soil.</title>
        <authorList>
            <person name="Wang C."/>
            <person name="Mao L."/>
            <person name="Bao G."/>
            <person name="Zhu H."/>
        </authorList>
    </citation>
    <scope>NUCLEOTIDE SEQUENCE [LARGE SCALE GENOMIC DNA]</scope>
    <source>
        <strain evidence="3 4">NL03-T5-1</strain>
    </source>
</reference>
<dbReference type="InterPro" id="IPR006015">
    <property type="entry name" value="Universal_stress_UspA"/>
</dbReference>
<sequence length="144" mass="15883">MTFQSILLAYDGSDTSRKAAVAASELADRFHSKVEAIHVMQPPAPTAMLELTIPTTLDVQEQWKDQARRLLDEAQHLLGKSNDPLTTLLEGSPGPSIVEYAARINSEMIIVGHRGLNRLEEILIGSVSLYVIRHAHCPVMTIKD</sequence>
<dbReference type="Gene3D" id="3.40.50.620">
    <property type="entry name" value="HUPs"/>
    <property type="match status" value="1"/>
</dbReference>
<dbReference type="CDD" id="cd00293">
    <property type="entry name" value="USP-like"/>
    <property type="match status" value="1"/>
</dbReference>
<dbReference type="PANTHER" id="PTHR46268:SF6">
    <property type="entry name" value="UNIVERSAL STRESS PROTEIN UP12"/>
    <property type="match status" value="1"/>
</dbReference>
<dbReference type="InterPro" id="IPR014729">
    <property type="entry name" value="Rossmann-like_a/b/a_fold"/>
</dbReference>
<comment type="caution">
    <text evidence="3">The sequence shown here is derived from an EMBL/GenBank/DDBJ whole genome shotgun (WGS) entry which is preliminary data.</text>
</comment>
<dbReference type="Proteomes" id="UP001493487">
    <property type="component" value="Unassembled WGS sequence"/>
</dbReference>
<dbReference type="EMBL" id="JASKHM010000001">
    <property type="protein sequence ID" value="MEQ4481174.1"/>
    <property type="molecule type" value="Genomic_DNA"/>
</dbReference>
<keyword evidence="4" id="KW-1185">Reference proteome</keyword>
<dbReference type="Pfam" id="PF00582">
    <property type="entry name" value="Usp"/>
    <property type="match status" value="1"/>
</dbReference>
<dbReference type="PANTHER" id="PTHR46268">
    <property type="entry name" value="STRESS RESPONSE PROTEIN NHAX"/>
    <property type="match status" value="1"/>
</dbReference>
<protein>
    <submittedName>
        <fullName evidence="3">Universal stress protein</fullName>
    </submittedName>
</protein>
<evidence type="ECO:0000259" key="2">
    <source>
        <dbReference type="Pfam" id="PF00582"/>
    </source>
</evidence>
<comment type="similarity">
    <text evidence="1">Belongs to the universal stress protein A family.</text>
</comment>
<dbReference type="InterPro" id="IPR006016">
    <property type="entry name" value="UspA"/>
</dbReference>
<proteinExistence type="inferred from homology"/>
<organism evidence="3 4">
    <name type="scientific">Cohnella silvisoli</name>
    <dbReference type="NCBI Taxonomy" id="2873699"/>
    <lineage>
        <taxon>Bacteria</taxon>
        <taxon>Bacillati</taxon>
        <taxon>Bacillota</taxon>
        <taxon>Bacilli</taxon>
        <taxon>Bacillales</taxon>
        <taxon>Paenibacillaceae</taxon>
        <taxon>Cohnella</taxon>
    </lineage>
</organism>
<name>A0ABV1KM68_9BACL</name>
<feature type="domain" description="UspA" evidence="2">
    <location>
        <begin position="3"/>
        <end position="143"/>
    </location>
</feature>
<gene>
    <name evidence="3" type="ORF">QJS35_02070</name>
</gene>
<evidence type="ECO:0000313" key="3">
    <source>
        <dbReference type="EMBL" id="MEQ4481174.1"/>
    </source>
</evidence>